<accession>A0AA36MH48</accession>
<feature type="domain" description="C3H1-type" evidence="7">
    <location>
        <begin position="994"/>
        <end position="1022"/>
    </location>
</feature>
<feature type="region of interest" description="Disordered" evidence="6">
    <location>
        <begin position="960"/>
        <end position="992"/>
    </location>
</feature>
<evidence type="ECO:0000259" key="7">
    <source>
        <dbReference type="PROSITE" id="PS50103"/>
    </source>
</evidence>
<organism evidence="8 9">
    <name type="scientific">Effrenium voratum</name>
    <dbReference type="NCBI Taxonomy" id="2562239"/>
    <lineage>
        <taxon>Eukaryota</taxon>
        <taxon>Sar</taxon>
        <taxon>Alveolata</taxon>
        <taxon>Dinophyceae</taxon>
        <taxon>Suessiales</taxon>
        <taxon>Symbiodiniaceae</taxon>
        <taxon>Effrenium</taxon>
    </lineage>
</organism>
<feature type="domain" description="C3H1-type" evidence="7">
    <location>
        <begin position="1346"/>
        <end position="1374"/>
    </location>
</feature>
<evidence type="ECO:0000313" key="9">
    <source>
        <dbReference type="Proteomes" id="UP001178507"/>
    </source>
</evidence>
<feature type="zinc finger region" description="C3H1-type" evidence="5">
    <location>
        <begin position="893"/>
        <end position="920"/>
    </location>
</feature>
<evidence type="ECO:0000256" key="3">
    <source>
        <dbReference type="ARBA" id="ARBA00022771"/>
    </source>
</evidence>
<feature type="zinc finger region" description="C3H1-type" evidence="5">
    <location>
        <begin position="726"/>
        <end position="753"/>
    </location>
</feature>
<feature type="zinc finger region" description="C3H1-type" evidence="5">
    <location>
        <begin position="1061"/>
        <end position="1089"/>
    </location>
</feature>
<dbReference type="InterPro" id="IPR045877">
    <property type="entry name" value="ZFP36-like"/>
</dbReference>
<feature type="zinc finger region" description="C3H1-type" evidence="5">
    <location>
        <begin position="858"/>
        <end position="886"/>
    </location>
</feature>
<proteinExistence type="predicted"/>
<dbReference type="Gene3D" id="4.10.1000.10">
    <property type="entry name" value="Zinc finger, CCCH-type"/>
    <property type="match status" value="7"/>
</dbReference>
<feature type="domain" description="C3H1-type" evidence="7">
    <location>
        <begin position="931"/>
        <end position="957"/>
    </location>
</feature>
<feature type="domain" description="C3H1-type" evidence="7">
    <location>
        <begin position="1033"/>
        <end position="1060"/>
    </location>
</feature>
<comment type="caution">
    <text evidence="8">The sequence shown here is derived from an EMBL/GenBank/DDBJ whole genome shotgun (WGS) entry which is preliminary data.</text>
</comment>
<feature type="zinc finger region" description="C3H1-type" evidence="5">
    <location>
        <begin position="1134"/>
        <end position="1162"/>
    </location>
</feature>
<dbReference type="GO" id="GO:0003729">
    <property type="term" value="F:mRNA binding"/>
    <property type="evidence" value="ECO:0007669"/>
    <property type="project" value="InterPro"/>
</dbReference>
<feature type="domain" description="C3H1-type" evidence="7">
    <location>
        <begin position="764"/>
        <end position="790"/>
    </location>
</feature>
<feature type="domain" description="C3H1-type" evidence="7">
    <location>
        <begin position="1134"/>
        <end position="1162"/>
    </location>
</feature>
<feature type="zinc finger region" description="C3H1-type" evidence="5">
    <location>
        <begin position="1096"/>
        <end position="1123"/>
    </location>
</feature>
<feature type="domain" description="C3H1-type" evidence="7">
    <location>
        <begin position="653"/>
        <end position="680"/>
    </location>
</feature>
<feature type="domain" description="C3H1-type" evidence="7">
    <location>
        <begin position="820"/>
        <end position="847"/>
    </location>
</feature>
<feature type="zinc finger region" description="C3H1-type" evidence="5">
    <location>
        <begin position="559"/>
        <end position="586"/>
    </location>
</feature>
<feature type="zinc finger region" description="C3H1-type" evidence="5">
    <location>
        <begin position="820"/>
        <end position="847"/>
    </location>
</feature>
<keyword evidence="1 5" id="KW-0479">Metal-binding</keyword>
<evidence type="ECO:0000256" key="1">
    <source>
        <dbReference type="ARBA" id="ARBA00022723"/>
    </source>
</evidence>
<feature type="zinc finger region" description="C3H1-type" evidence="5">
    <location>
        <begin position="1346"/>
        <end position="1374"/>
    </location>
</feature>
<protein>
    <recommendedName>
        <fullName evidence="7">C3H1-type domain-containing protein</fullName>
    </recommendedName>
</protein>
<dbReference type="EMBL" id="CAUJNA010000098">
    <property type="protein sequence ID" value="CAJ1371789.1"/>
    <property type="molecule type" value="Genomic_DNA"/>
</dbReference>
<feature type="zinc finger region" description="C3H1-type" evidence="5">
    <location>
        <begin position="1033"/>
        <end position="1060"/>
    </location>
</feature>
<dbReference type="Proteomes" id="UP001178507">
    <property type="component" value="Unassembled WGS sequence"/>
</dbReference>
<reference evidence="8" key="1">
    <citation type="submission" date="2023-08" db="EMBL/GenBank/DDBJ databases">
        <authorList>
            <person name="Chen Y."/>
            <person name="Shah S."/>
            <person name="Dougan E. K."/>
            <person name="Thang M."/>
            <person name="Chan C."/>
        </authorList>
    </citation>
    <scope>NUCLEOTIDE SEQUENCE</scope>
</reference>
<dbReference type="InterPro" id="IPR000571">
    <property type="entry name" value="Znf_CCCH"/>
</dbReference>
<feature type="zinc finger region" description="C3H1-type" evidence="5">
    <location>
        <begin position="1275"/>
        <end position="1302"/>
    </location>
</feature>
<dbReference type="SUPFAM" id="SSF90229">
    <property type="entry name" value="CCCH zinc finger"/>
    <property type="match status" value="12"/>
</dbReference>
<dbReference type="Gene3D" id="3.30.1370.210">
    <property type="match status" value="3"/>
</dbReference>
<evidence type="ECO:0000256" key="5">
    <source>
        <dbReference type="PROSITE-ProRule" id="PRU00723"/>
    </source>
</evidence>
<feature type="domain" description="C3H1-type" evidence="7">
    <location>
        <begin position="1275"/>
        <end position="1302"/>
    </location>
</feature>
<feature type="zinc finger region" description="C3H1-type" evidence="5">
    <location>
        <begin position="653"/>
        <end position="680"/>
    </location>
</feature>
<dbReference type="SMART" id="SM00356">
    <property type="entry name" value="ZnF_C3H1"/>
    <property type="match status" value="18"/>
</dbReference>
<feature type="domain" description="C3H1-type" evidence="7">
    <location>
        <begin position="858"/>
        <end position="886"/>
    </location>
</feature>
<feature type="domain" description="C3H1-type" evidence="7">
    <location>
        <begin position="597"/>
        <end position="623"/>
    </location>
</feature>
<evidence type="ECO:0000256" key="4">
    <source>
        <dbReference type="ARBA" id="ARBA00022833"/>
    </source>
</evidence>
<dbReference type="PANTHER" id="PTHR12547">
    <property type="entry name" value="CCCH ZINC FINGER/TIS11-RELATED"/>
    <property type="match status" value="1"/>
</dbReference>
<feature type="zinc finger region" description="C3H1-type" evidence="5">
    <location>
        <begin position="994"/>
        <end position="1022"/>
    </location>
</feature>
<feature type="domain" description="C3H1-type" evidence="7">
    <location>
        <begin position="1061"/>
        <end position="1089"/>
    </location>
</feature>
<feature type="domain" description="C3H1-type" evidence="7">
    <location>
        <begin position="1314"/>
        <end position="1342"/>
    </location>
</feature>
<feature type="zinc finger region" description="C3H1-type" evidence="5">
    <location>
        <begin position="1314"/>
        <end position="1342"/>
    </location>
</feature>
<evidence type="ECO:0000256" key="6">
    <source>
        <dbReference type="SAM" id="MobiDB-lite"/>
    </source>
</evidence>
<feature type="domain" description="C3H1-type" evidence="7">
    <location>
        <begin position="893"/>
        <end position="920"/>
    </location>
</feature>
<dbReference type="InterPro" id="IPR036855">
    <property type="entry name" value="Znf_CCCH_sf"/>
</dbReference>
<keyword evidence="4 5" id="KW-0862">Zinc</keyword>
<feature type="domain" description="C3H1-type" evidence="7">
    <location>
        <begin position="691"/>
        <end position="719"/>
    </location>
</feature>
<dbReference type="GO" id="GO:0008270">
    <property type="term" value="F:zinc ion binding"/>
    <property type="evidence" value="ECO:0007669"/>
    <property type="project" value="UniProtKB-KW"/>
</dbReference>
<feature type="zinc finger region" description="C3H1-type" evidence="5">
    <location>
        <begin position="764"/>
        <end position="790"/>
    </location>
</feature>
<dbReference type="PANTHER" id="PTHR12547:SF184">
    <property type="entry name" value="CCCH-TYPE ZN-FINGER PROTEIN"/>
    <property type="match status" value="1"/>
</dbReference>
<dbReference type="Pfam" id="PF00642">
    <property type="entry name" value="zf-CCCH"/>
    <property type="match status" value="7"/>
</dbReference>
<feature type="zinc finger region" description="C3H1-type" evidence="5">
    <location>
        <begin position="931"/>
        <end position="957"/>
    </location>
</feature>
<dbReference type="PROSITE" id="PS50103">
    <property type="entry name" value="ZF_C3H1"/>
    <property type="match status" value="18"/>
</dbReference>
<keyword evidence="2" id="KW-0677">Repeat</keyword>
<evidence type="ECO:0000256" key="2">
    <source>
        <dbReference type="ARBA" id="ARBA00022737"/>
    </source>
</evidence>
<name>A0AA36MH48_9DINO</name>
<feature type="zinc finger region" description="C3H1-type" evidence="5">
    <location>
        <begin position="597"/>
        <end position="623"/>
    </location>
</feature>
<keyword evidence="3 5" id="KW-0863">Zinc-finger</keyword>
<feature type="zinc finger region" description="C3H1-type" evidence="5">
    <location>
        <begin position="691"/>
        <end position="719"/>
    </location>
</feature>
<gene>
    <name evidence="8" type="ORF">EVOR1521_LOCUS2023</name>
</gene>
<evidence type="ECO:0000313" key="8">
    <source>
        <dbReference type="EMBL" id="CAJ1371789.1"/>
    </source>
</evidence>
<keyword evidence="9" id="KW-1185">Reference proteome</keyword>
<feature type="domain" description="C3H1-type" evidence="7">
    <location>
        <begin position="726"/>
        <end position="753"/>
    </location>
</feature>
<feature type="domain" description="C3H1-type" evidence="7">
    <location>
        <begin position="559"/>
        <end position="586"/>
    </location>
</feature>
<feature type="domain" description="C3H1-type" evidence="7">
    <location>
        <begin position="1096"/>
        <end position="1123"/>
    </location>
</feature>
<sequence>MPTSAPQGRGGARHFKKPYVETGLLLKLLKKHEDLLLDLKGYESRSRNSAVDPKALHRCLPLLEDIVALEPSAEVHPQPLRNALLQLLATNPKLNSTRFNGSVWTNMKAERLNVLLSHVRKLARSGGSSCLAALTGSEFERLTETLQKVVLRPEDEAALEKEKGGVTWQAAERGELSLKEKVKQIADENSDIDDAADALQDSMTKGEKSKAWNRHQNHLKKDENAKEEFDNLGRLSMICDTAAPHSSYPALKGKTKKVRAKKGWVEEIVDELQPFIREIGYDIDEDALKVLLEYLKAAEPTASKLCIPKIQAFARQALLIDCSDKRLTLLFQSLDHASAAIVYTLLSLDKHLDDAAGKPEGAGKGAQHAMEYLRRLQACEESFACKLFPNAQMQFPCVVLEYKHQFQLLKTTDLAEKYNEDMWGPDKTSYWVTGALAFVPEHRLSPDRKFLVQDYMNRIPKLGEEKFKRVKWDSVVLVELDMAEAFQIDVRARSKRATGLQQLQKGSDGSLNRTIQDGKNLLEAVFLGDALSPEAVSGSVVQRWLQRPLLGGALAEGDRRKTLLCKQYFEGGCNRGGNCAFAHGETEQRQPPGWQEKPKMKLCEKFPNFCEFGRYCHNAHGQDELQVRAPGPRLTAQPEAEQVDYPQPEAGERQKTLLCRFAAMGTCKHGDDCKFAHGEHEQERPIDWEEKPKSRFCSHFRERRFCQFGRYCVFAHAEEELQEGDRRKTLLCKQYFEGGCNRGGDCDFAHGEAEQRQPPGWQEKPKMKLCEKFPNFCEFGRYCHNAHGQDELQVRAPGPRLTAQPEAEQVDYPQPEAGERQKTLLCRFAAMGTCKHGDDCKFAHGEHEQERPIDWEEKPKSRFCSHFRERRFCQFGRYCVFAHAEEELQEGDRRKTLLCKQYFEGGCNRGGDCDFAHGEAEQRQPPGWQEKPKMKLCEKFPNFCEFGRYCHNAHGQDELQVRVPPPPAPVETQREQVPPPPAPVETQREQEGDRRKTLLCKQYFKEGGCSRGGNCAFAHGEAEQRQPPGLQEKPKMKLCEKFQKGFCEFGRYCHNAHGQEKPKEELCKKFFQKGFCKHGRYCPKAHAEEELQESARRKTLLCKMQKSGFCWKGNDCNFAHGEDEQLPPPDYEEKDKTKLCESRYFSGFCAKGRYCAYAHQRNEIKEERPSTRVEARTLSEGGLAKVHGMSDDADLNGCQVKLLAWEEDKKQWIIQLPNGRPRTLPQDNLSPVPDAKADQEDAMRQLQGSLQGQFAEGVDPLQVCDPWAAAKAGGRSKILLCLFHFLQKCGAGDSCDYAHNEDEQVEPLNYQARTFKNKMCKDFFPYGFCPRGKYCDWAHDPDELYKAKSEICRHFLRAGECRHGAHCLYAHGTNDLLHDKVGPLAFAVREMLGDDTWLKVVLDWALGRSPQPFVC</sequence>